<dbReference type="SMART" id="SM00382">
    <property type="entry name" value="AAA"/>
    <property type="match status" value="1"/>
</dbReference>
<dbReference type="GO" id="GO:0006865">
    <property type="term" value="P:amino acid transport"/>
    <property type="evidence" value="ECO:0007669"/>
    <property type="project" value="UniProtKB-KW"/>
</dbReference>
<proteinExistence type="inferred from homology"/>
<dbReference type="AlphaFoldDB" id="A0ABD6ADB3"/>
<organism evidence="9 10">
    <name type="scientific">Halomarina halobia</name>
    <dbReference type="NCBI Taxonomy" id="3033386"/>
    <lineage>
        <taxon>Archaea</taxon>
        <taxon>Methanobacteriati</taxon>
        <taxon>Methanobacteriota</taxon>
        <taxon>Stenosarchaea group</taxon>
        <taxon>Halobacteria</taxon>
        <taxon>Halobacteriales</taxon>
        <taxon>Natronomonadaceae</taxon>
        <taxon>Halomarina</taxon>
    </lineage>
</organism>
<evidence type="ECO:0000313" key="9">
    <source>
        <dbReference type="EMBL" id="MFC7318215.1"/>
    </source>
</evidence>
<dbReference type="InterPro" id="IPR003439">
    <property type="entry name" value="ABC_transporter-like_ATP-bd"/>
</dbReference>
<keyword evidence="2" id="KW-0813">Transport</keyword>
<dbReference type="PANTHER" id="PTHR45772:SF3">
    <property type="entry name" value="ABC TRANSPORTER ATP-BINDING PROTEIN"/>
    <property type="match status" value="1"/>
</dbReference>
<dbReference type="InterPro" id="IPR027417">
    <property type="entry name" value="P-loop_NTPase"/>
</dbReference>
<gene>
    <name evidence="9" type="ORF">ACFQPE_15635</name>
</gene>
<evidence type="ECO:0000259" key="8">
    <source>
        <dbReference type="PROSITE" id="PS50893"/>
    </source>
</evidence>
<accession>A0ABD6ADB3</accession>
<dbReference type="Gene3D" id="3.40.50.300">
    <property type="entry name" value="P-loop containing nucleotide triphosphate hydrolases"/>
    <property type="match status" value="1"/>
</dbReference>
<dbReference type="InterPro" id="IPR032823">
    <property type="entry name" value="BCA_ABC_TP_C"/>
</dbReference>
<keyword evidence="10" id="KW-1185">Reference proteome</keyword>
<name>A0ABD6ADB3_9EURY</name>
<evidence type="ECO:0000256" key="3">
    <source>
        <dbReference type="ARBA" id="ARBA00022741"/>
    </source>
</evidence>
<evidence type="ECO:0000256" key="7">
    <source>
        <dbReference type="ARBA" id="ARBA00072811"/>
    </source>
</evidence>
<sequence length="247" mass="26320">MGVLETSGLTKHFGGVTAVDDVDLSVPEGEITSLIGPNGAGKTTLFNMLAGALEPSAGVVRFRDEEITGLPPEAIARKGIARSFQITNVFEGLSVLENVCVAVQARHRGGWNVYQHVDNRDDYTEEALEILSVVGLEHERDQPASSLSHGDKRSLEIGLALAIGPDLLLLDEPAAGMSQVEIKEMLDLINDLSGEYTILFVEHNMDIVMNISDTVMVLQNGAIIASGPPAEVQADESVQEAYLGGVA</sequence>
<dbReference type="PANTHER" id="PTHR45772">
    <property type="entry name" value="CONSERVED COMPONENT OF ABC TRANSPORTER FOR NATURAL AMINO ACIDS-RELATED"/>
    <property type="match status" value="1"/>
</dbReference>
<keyword evidence="4 9" id="KW-0067">ATP-binding</keyword>
<dbReference type="Proteomes" id="UP001596547">
    <property type="component" value="Unassembled WGS sequence"/>
</dbReference>
<comment type="function">
    <text evidence="6">Probable component of a branched-chain amino-acid transport system.</text>
</comment>
<dbReference type="RefSeq" id="WP_276305989.1">
    <property type="nucleotide sequence ID" value="NZ_CP119993.1"/>
</dbReference>
<dbReference type="GO" id="GO:0005524">
    <property type="term" value="F:ATP binding"/>
    <property type="evidence" value="ECO:0007669"/>
    <property type="project" value="UniProtKB-KW"/>
</dbReference>
<dbReference type="Pfam" id="PF12399">
    <property type="entry name" value="BCA_ABC_TP_C"/>
    <property type="match status" value="1"/>
</dbReference>
<evidence type="ECO:0000256" key="4">
    <source>
        <dbReference type="ARBA" id="ARBA00022840"/>
    </source>
</evidence>
<dbReference type="EMBL" id="JBHTBF010000003">
    <property type="protein sequence ID" value="MFC7318215.1"/>
    <property type="molecule type" value="Genomic_DNA"/>
</dbReference>
<reference evidence="9 10" key="1">
    <citation type="journal article" date="2019" name="Int. J. Syst. Evol. Microbiol.">
        <title>The Global Catalogue of Microorganisms (GCM) 10K type strain sequencing project: providing services to taxonomists for standard genome sequencing and annotation.</title>
        <authorList>
            <consortium name="The Broad Institute Genomics Platform"/>
            <consortium name="The Broad Institute Genome Sequencing Center for Infectious Disease"/>
            <person name="Wu L."/>
            <person name="Ma J."/>
        </authorList>
    </citation>
    <scope>NUCLEOTIDE SEQUENCE [LARGE SCALE GENOMIC DNA]</scope>
    <source>
        <strain evidence="9 10">PSR21</strain>
    </source>
</reference>
<keyword evidence="5" id="KW-0029">Amino-acid transport</keyword>
<evidence type="ECO:0000256" key="6">
    <source>
        <dbReference type="ARBA" id="ARBA00056071"/>
    </source>
</evidence>
<feature type="domain" description="ABC transporter" evidence="8">
    <location>
        <begin position="4"/>
        <end position="245"/>
    </location>
</feature>
<dbReference type="GeneID" id="79317612"/>
<evidence type="ECO:0000256" key="5">
    <source>
        <dbReference type="ARBA" id="ARBA00022970"/>
    </source>
</evidence>
<comment type="caution">
    <text evidence="9">The sequence shown here is derived from an EMBL/GenBank/DDBJ whole genome shotgun (WGS) entry which is preliminary data.</text>
</comment>
<dbReference type="PROSITE" id="PS50893">
    <property type="entry name" value="ABC_TRANSPORTER_2"/>
    <property type="match status" value="1"/>
</dbReference>
<comment type="similarity">
    <text evidence="1">Belongs to the ABC transporter superfamily.</text>
</comment>
<evidence type="ECO:0000313" key="10">
    <source>
        <dbReference type="Proteomes" id="UP001596547"/>
    </source>
</evidence>
<dbReference type="Pfam" id="PF00005">
    <property type="entry name" value="ABC_tran"/>
    <property type="match status" value="1"/>
</dbReference>
<evidence type="ECO:0000256" key="1">
    <source>
        <dbReference type="ARBA" id="ARBA00005417"/>
    </source>
</evidence>
<dbReference type="InterPro" id="IPR051120">
    <property type="entry name" value="ABC_AA/LPS_Transport"/>
</dbReference>
<dbReference type="SUPFAM" id="SSF52540">
    <property type="entry name" value="P-loop containing nucleoside triphosphate hydrolases"/>
    <property type="match status" value="1"/>
</dbReference>
<evidence type="ECO:0000256" key="2">
    <source>
        <dbReference type="ARBA" id="ARBA00022448"/>
    </source>
</evidence>
<keyword evidence="3" id="KW-0547">Nucleotide-binding</keyword>
<dbReference type="CDD" id="cd03219">
    <property type="entry name" value="ABC_Mj1267_LivG_branched"/>
    <property type="match status" value="1"/>
</dbReference>
<dbReference type="InterPro" id="IPR003593">
    <property type="entry name" value="AAA+_ATPase"/>
</dbReference>
<dbReference type="FunFam" id="3.40.50.300:FF:000421">
    <property type="entry name" value="Branched-chain amino acid ABC transporter ATP-binding protein"/>
    <property type="match status" value="1"/>
</dbReference>
<protein>
    <recommendedName>
        <fullName evidence="7">Probable branched-chain amino acid transport ATP-binding protein LivG</fullName>
    </recommendedName>
</protein>